<proteinExistence type="predicted"/>
<dbReference type="Proteomes" id="UP000307440">
    <property type="component" value="Unassembled WGS sequence"/>
</dbReference>
<keyword evidence="1" id="KW-0732">Signal</keyword>
<sequence length="104" mass="11489">MATTIASAISLVMSWDTFCDDMVCSRGATAGTMVDIGVTCHSLPLVPLINKHKQFHPCRRPTGEKQLDDCVPEYICANSLDLLVKYILPRFVGRTVASDRISKF</sequence>
<evidence type="ECO:0000313" key="3">
    <source>
        <dbReference type="Proteomes" id="UP000307440"/>
    </source>
</evidence>
<reference evidence="2 3" key="1">
    <citation type="journal article" date="2019" name="Nat. Ecol. Evol.">
        <title>Megaphylogeny resolves global patterns of mushroom evolution.</title>
        <authorList>
            <person name="Varga T."/>
            <person name="Krizsan K."/>
            <person name="Foldi C."/>
            <person name="Dima B."/>
            <person name="Sanchez-Garcia M."/>
            <person name="Sanchez-Ramirez S."/>
            <person name="Szollosi G.J."/>
            <person name="Szarkandi J.G."/>
            <person name="Papp V."/>
            <person name="Albert L."/>
            <person name="Andreopoulos W."/>
            <person name="Angelini C."/>
            <person name="Antonin V."/>
            <person name="Barry K.W."/>
            <person name="Bougher N.L."/>
            <person name="Buchanan P."/>
            <person name="Buyck B."/>
            <person name="Bense V."/>
            <person name="Catcheside P."/>
            <person name="Chovatia M."/>
            <person name="Cooper J."/>
            <person name="Damon W."/>
            <person name="Desjardin D."/>
            <person name="Finy P."/>
            <person name="Geml J."/>
            <person name="Haridas S."/>
            <person name="Hughes K."/>
            <person name="Justo A."/>
            <person name="Karasinski D."/>
            <person name="Kautmanova I."/>
            <person name="Kiss B."/>
            <person name="Kocsube S."/>
            <person name="Kotiranta H."/>
            <person name="LaButti K.M."/>
            <person name="Lechner B.E."/>
            <person name="Liimatainen K."/>
            <person name="Lipzen A."/>
            <person name="Lukacs Z."/>
            <person name="Mihaltcheva S."/>
            <person name="Morgado L.N."/>
            <person name="Niskanen T."/>
            <person name="Noordeloos M.E."/>
            <person name="Ohm R.A."/>
            <person name="Ortiz-Santana B."/>
            <person name="Ovrebo C."/>
            <person name="Racz N."/>
            <person name="Riley R."/>
            <person name="Savchenko A."/>
            <person name="Shiryaev A."/>
            <person name="Soop K."/>
            <person name="Spirin V."/>
            <person name="Szebenyi C."/>
            <person name="Tomsovsky M."/>
            <person name="Tulloss R.E."/>
            <person name="Uehling J."/>
            <person name="Grigoriev I.V."/>
            <person name="Vagvolgyi C."/>
            <person name="Papp T."/>
            <person name="Martin F.M."/>
            <person name="Miettinen O."/>
            <person name="Hibbett D.S."/>
            <person name="Nagy L.G."/>
        </authorList>
    </citation>
    <scope>NUCLEOTIDE SEQUENCE [LARGE SCALE GENOMIC DNA]</scope>
    <source>
        <strain evidence="2 3">CBS 121175</strain>
    </source>
</reference>
<feature type="chain" id="PRO_5022979448" description="Secreted protein" evidence="1">
    <location>
        <begin position="20"/>
        <end position="104"/>
    </location>
</feature>
<accession>A0A5C3KGY0</accession>
<dbReference type="EMBL" id="ML210339">
    <property type="protein sequence ID" value="TFK19459.1"/>
    <property type="molecule type" value="Genomic_DNA"/>
</dbReference>
<organism evidence="2 3">
    <name type="scientific">Coprinopsis marcescibilis</name>
    <name type="common">Agaric fungus</name>
    <name type="synonym">Psathyrella marcescibilis</name>
    <dbReference type="NCBI Taxonomy" id="230819"/>
    <lineage>
        <taxon>Eukaryota</taxon>
        <taxon>Fungi</taxon>
        <taxon>Dikarya</taxon>
        <taxon>Basidiomycota</taxon>
        <taxon>Agaricomycotina</taxon>
        <taxon>Agaricomycetes</taxon>
        <taxon>Agaricomycetidae</taxon>
        <taxon>Agaricales</taxon>
        <taxon>Agaricineae</taxon>
        <taxon>Psathyrellaceae</taxon>
        <taxon>Coprinopsis</taxon>
    </lineage>
</organism>
<dbReference type="AlphaFoldDB" id="A0A5C3KGY0"/>
<feature type="signal peptide" evidence="1">
    <location>
        <begin position="1"/>
        <end position="19"/>
    </location>
</feature>
<evidence type="ECO:0008006" key="4">
    <source>
        <dbReference type="Google" id="ProtNLM"/>
    </source>
</evidence>
<keyword evidence="3" id="KW-1185">Reference proteome</keyword>
<evidence type="ECO:0000256" key="1">
    <source>
        <dbReference type="SAM" id="SignalP"/>
    </source>
</evidence>
<protein>
    <recommendedName>
        <fullName evidence="4">Secreted protein</fullName>
    </recommendedName>
</protein>
<evidence type="ECO:0000313" key="2">
    <source>
        <dbReference type="EMBL" id="TFK19459.1"/>
    </source>
</evidence>
<gene>
    <name evidence="2" type="ORF">FA15DRAFT_174041</name>
</gene>
<name>A0A5C3KGY0_COPMA</name>